<dbReference type="EMBL" id="LKAJ02000001">
    <property type="protein sequence ID" value="MCS5711816.1"/>
    <property type="molecule type" value="Genomic_DNA"/>
</dbReference>
<dbReference type="Proteomes" id="UP000051497">
    <property type="component" value="Unassembled WGS sequence"/>
</dbReference>
<feature type="signal peptide" evidence="1">
    <location>
        <begin position="1"/>
        <end position="31"/>
    </location>
</feature>
<name>A0A0Q9Z2P5_9GAMM</name>
<reference evidence="3" key="2">
    <citation type="journal article" date="2016" name="Genome Announc.">
        <title>Draft Genome Sequences of Two Novel Amoeba-Resistant Intranuclear Bacteria, 'Candidatus Berkiella cookevillensis' and 'Candidatus Berkiella aquae'.</title>
        <authorList>
            <person name="Mehari Y.T."/>
            <person name="Arivett B.A."/>
            <person name="Farone A.L."/>
            <person name="Gunderson J.H."/>
            <person name="Farone M.B."/>
        </authorList>
    </citation>
    <scope>NUCLEOTIDE SEQUENCE</scope>
    <source>
        <strain evidence="3">HT99</strain>
    </source>
</reference>
<dbReference type="AlphaFoldDB" id="A0A0Q9Z2P5"/>
<feature type="chain" id="PRO_5043129886" evidence="1">
    <location>
        <begin position="32"/>
        <end position="229"/>
    </location>
</feature>
<evidence type="ECO:0000313" key="2">
    <source>
        <dbReference type="EMBL" id="KRG22824.1"/>
    </source>
</evidence>
<comment type="caution">
    <text evidence="2">The sequence shown here is derived from an EMBL/GenBank/DDBJ whole genome shotgun (WGS) entry which is preliminary data.</text>
</comment>
<dbReference type="OrthoDB" id="277577at2"/>
<protein>
    <submittedName>
        <fullName evidence="3">YfiR family protein</fullName>
    </submittedName>
</protein>
<gene>
    <name evidence="2" type="ORF">HT99x_00365</name>
    <name evidence="3" type="ORF">HT99x_010270</name>
</gene>
<dbReference type="Pfam" id="PF13689">
    <property type="entry name" value="DUF4154"/>
    <property type="match status" value="1"/>
</dbReference>
<dbReference type="STRING" id="295108.HT99x_00365"/>
<evidence type="ECO:0000313" key="4">
    <source>
        <dbReference type="Proteomes" id="UP000051497"/>
    </source>
</evidence>
<dbReference type="InterPro" id="IPR025293">
    <property type="entry name" value="YfiR/HmsC-like"/>
</dbReference>
<evidence type="ECO:0000313" key="3">
    <source>
        <dbReference type="EMBL" id="MCS5711816.1"/>
    </source>
</evidence>
<evidence type="ECO:0000256" key="1">
    <source>
        <dbReference type="SAM" id="SignalP"/>
    </source>
</evidence>
<reference evidence="2" key="1">
    <citation type="submission" date="2015-09" db="EMBL/GenBank/DDBJ databases">
        <title>Draft Genome Sequences of Two Novel Amoeba-resistant Intranuclear Bacteria, Candidatus Berkiella cookevillensis and Candidatus Berkiella aquae.</title>
        <authorList>
            <person name="Mehari Y.T."/>
            <person name="Arivett B.A."/>
            <person name="Farone A.L."/>
            <person name="Gunderson J.H."/>
            <person name="Farone M.B."/>
        </authorList>
    </citation>
    <scope>NUCLEOTIDE SEQUENCE [LARGE SCALE GENOMIC DNA]</scope>
    <source>
        <strain evidence="2">HT99</strain>
    </source>
</reference>
<accession>A0A0Q9Z2P5</accession>
<keyword evidence="1" id="KW-0732">Signal</keyword>
<reference evidence="3" key="3">
    <citation type="submission" date="2021-06" db="EMBL/GenBank/DDBJ databases">
        <title>Genomic Description and Analysis of Intracellular Bacteria, Candidatus Berkiella cookevillensis and Candidatus Berkiella aquae.</title>
        <authorList>
            <person name="Kidane D.T."/>
            <person name="Mehari Y.T."/>
            <person name="Rice F.C."/>
            <person name="Arivett B.A."/>
            <person name="Farone A.L."/>
            <person name="Berk S.G."/>
            <person name="Farone M.B."/>
        </authorList>
    </citation>
    <scope>NUCLEOTIDE SEQUENCE</scope>
    <source>
        <strain evidence="3">HT99</strain>
    </source>
</reference>
<sequence>MKNFVTTRLLRLLTSSLVVSQLAIFSSSLFASALPTAQDGEAMSAMPAGGGSSEYSPESREYHLKAAFLRYVAKFVEWPESSLPESTINICVLGQVPSFQGLNSINGKIVSDRALNILKINKVSEAANHCQILFVTKTEQDNVKSILTSIENKPILGFGDMDGFAEAGGSMNFYIVNNRLAIMTNLPAVEKAGLKINPRMLRLVTIVPPIDQSSFDKGPPPDDKVEKMN</sequence>
<dbReference type="RefSeq" id="WP_075064999.1">
    <property type="nucleotide sequence ID" value="NZ_LKAJ02000001.1"/>
</dbReference>
<organism evidence="2">
    <name type="scientific">Candidatus Berkiella aquae</name>
    <dbReference type="NCBI Taxonomy" id="295108"/>
    <lineage>
        <taxon>Bacteria</taxon>
        <taxon>Pseudomonadati</taxon>
        <taxon>Pseudomonadota</taxon>
        <taxon>Gammaproteobacteria</taxon>
        <taxon>Candidatus Berkiellales</taxon>
        <taxon>Candidatus Berkiellaceae</taxon>
        <taxon>Candidatus Berkiella</taxon>
    </lineage>
</organism>
<proteinExistence type="predicted"/>
<keyword evidence="4" id="KW-1185">Reference proteome</keyword>
<dbReference type="EMBL" id="LKAJ01000001">
    <property type="protein sequence ID" value="KRG22824.1"/>
    <property type="molecule type" value="Genomic_DNA"/>
</dbReference>